<evidence type="ECO:0000313" key="3">
    <source>
        <dbReference type="EMBL" id="SHF45227.1"/>
    </source>
</evidence>
<name>A0A1M5BSH9_9BACT</name>
<dbReference type="OrthoDB" id="9815825at2"/>
<dbReference type="RefSeq" id="WP_073002177.1">
    <property type="nucleotide sequence ID" value="NZ_FQUM01000005.1"/>
</dbReference>
<dbReference type="SUPFAM" id="SSF55347">
    <property type="entry name" value="Glyceraldehyde-3-phosphate dehydrogenase-like, C-terminal domain"/>
    <property type="match status" value="1"/>
</dbReference>
<dbReference type="InterPro" id="IPR004104">
    <property type="entry name" value="Gfo/Idh/MocA-like_OxRdtase_C"/>
</dbReference>
<dbReference type="Proteomes" id="UP000184164">
    <property type="component" value="Unassembled WGS sequence"/>
</dbReference>
<dbReference type="STRING" id="1484053.SAMN05444274_105277"/>
<dbReference type="Gene3D" id="3.30.360.10">
    <property type="entry name" value="Dihydrodipicolinate Reductase, domain 2"/>
    <property type="match status" value="1"/>
</dbReference>
<dbReference type="PANTHER" id="PTHR43249:SF1">
    <property type="entry name" value="D-GLUCOSIDE 3-DEHYDROGENASE"/>
    <property type="match status" value="1"/>
</dbReference>
<keyword evidence="4" id="KW-1185">Reference proteome</keyword>
<dbReference type="InterPro" id="IPR000683">
    <property type="entry name" value="Gfo/Idh/MocA-like_OxRdtase_N"/>
</dbReference>
<organism evidence="3 4">
    <name type="scientific">Mariniphaga anaerophila</name>
    <dbReference type="NCBI Taxonomy" id="1484053"/>
    <lineage>
        <taxon>Bacteria</taxon>
        <taxon>Pseudomonadati</taxon>
        <taxon>Bacteroidota</taxon>
        <taxon>Bacteroidia</taxon>
        <taxon>Marinilabiliales</taxon>
        <taxon>Prolixibacteraceae</taxon>
        <taxon>Mariniphaga</taxon>
    </lineage>
</organism>
<dbReference type="Pfam" id="PF01408">
    <property type="entry name" value="GFO_IDH_MocA"/>
    <property type="match status" value="1"/>
</dbReference>
<dbReference type="GO" id="GO:0000166">
    <property type="term" value="F:nucleotide binding"/>
    <property type="evidence" value="ECO:0007669"/>
    <property type="project" value="InterPro"/>
</dbReference>
<evidence type="ECO:0000259" key="2">
    <source>
        <dbReference type="Pfam" id="PF02894"/>
    </source>
</evidence>
<feature type="domain" description="Gfo/Idh/MocA-like oxidoreductase N-terminal" evidence="1">
    <location>
        <begin position="3"/>
        <end position="125"/>
    </location>
</feature>
<feature type="domain" description="Gfo/Idh/MocA-like oxidoreductase C-terminal" evidence="2">
    <location>
        <begin position="150"/>
        <end position="207"/>
    </location>
</feature>
<dbReference type="InterPro" id="IPR036291">
    <property type="entry name" value="NAD(P)-bd_dom_sf"/>
</dbReference>
<dbReference type="Gene3D" id="3.40.50.720">
    <property type="entry name" value="NAD(P)-binding Rossmann-like Domain"/>
    <property type="match status" value="1"/>
</dbReference>
<dbReference type="Pfam" id="PF02894">
    <property type="entry name" value="GFO_IDH_MocA_C"/>
    <property type="match status" value="1"/>
</dbReference>
<gene>
    <name evidence="3" type="ORF">SAMN05444274_105277</name>
</gene>
<dbReference type="EMBL" id="FQUM01000005">
    <property type="protein sequence ID" value="SHF45227.1"/>
    <property type="molecule type" value="Genomic_DNA"/>
</dbReference>
<dbReference type="InterPro" id="IPR052515">
    <property type="entry name" value="Gfo/Idh/MocA_Oxidoreductase"/>
</dbReference>
<accession>A0A1M5BSH9</accession>
<evidence type="ECO:0000259" key="1">
    <source>
        <dbReference type="Pfam" id="PF01408"/>
    </source>
</evidence>
<protein>
    <submittedName>
        <fullName evidence="3">UDP-N-acetyl-2-amino-2-deoxyglucuronate dehydrogenase</fullName>
    </submittedName>
</protein>
<proteinExistence type="predicted"/>
<evidence type="ECO:0000313" key="4">
    <source>
        <dbReference type="Proteomes" id="UP000184164"/>
    </source>
</evidence>
<dbReference type="AlphaFoldDB" id="A0A1M5BSH9"/>
<dbReference type="SUPFAM" id="SSF51735">
    <property type="entry name" value="NAD(P)-binding Rossmann-fold domains"/>
    <property type="match status" value="1"/>
</dbReference>
<dbReference type="PANTHER" id="PTHR43249">
    <property type="entry name" value="UDP-N-ACETYL-2-AMINO-2-DEOXY-D-GLUCURONATE OXIDASE"/>
    <property type="match status" value="1"/>
</dbReference>
<sequence length="312" mass="35636">MKRFALIGSAGYIADRHMKAIKETGNDLVCATDRFDVMGRIDSYFPDAQFFLEIENLDKYMDDIRRQGNPIDYVSICTPNYMHPSHIRFALRNGANAICEKPLVIYPEDMHIIKDIEAETGKRVFTVLQLRYHPTILALKKEIDKAGDKMYDIDLSYITTRGNWYLKSWKGDVKKSGGVATNIGIHFFDMITWIFGGVKENIVHHYDAHKAAGFLQLEKARVRWFLSLDYSDLPPQATEKGMRTYRSITVDGKEIEFSGGFTDLHTVTYQNILNGNGFGIDDARESIELTDYVRNAVPLGLKGDYHPFLKKA</sequence>
<reference evidence="4" key="1">
    <citation type="submission" date="2016-11" db="EMBL/GenBank/DDBJ databases">
        <authorList>
            <person name="Varghese N."/>
            <person name="Submissions S."/>
        </authorList>
    </citation>
    <scope>NUCLEOTIDE SEQUENCE [LARGE SCALE GENOMIC DNA]</scope>
    <source>
        <strain evidence="4">DSM 26910</strain>
    </source>
</reference>